<dbReference type="PROSITE" id="PS51296">
    <property type="entry name" value="RIESKE"/>
    <property type="match status" value="1"/>
</dbReference>
<dbReference type="GO" id="GO:0016020">
    <property type="term" value="C:membrane"/>
    <property type="evidence" value="ECO:0007669"/>
    <property type="project" value="UniProtKB-SubCell"/>
</dbReference>
<organism evidence="19 20">
    <name type="scientific">Burkholderia cepacia</name>
    <name type="common">Pseudomonas cepacia</name>
    <dbReference type="NCBI Taxonomy" id="292"/>
    <lineage>
        <taxon>Bacteria</taxon>
        <taxon>Pseudomonadati</taxon>
        <taxon>Pseudomonadota</taxon>
        <taxon>Betaproteobacteria</taxon>
        <taxon>Burkholderiales</taxon>
        <taxon>Burkholderiaceae</taxon>
        <taxon>Burkholderia</taxon>
        <taxon>Burkholderia cepacia complex</taxon>
    </lineage>
</organism>
<dbReference type="GO" id="GO:0051537">
    <property type="term" value="F:2 iron, 2 sulfur cluster binding"/>
    <property type="evidence" value="ECO:0007669"/>
    <property type="project" value="UniProtKB-KW"/>
</dbReference>
<evidence type="ECO:0000256" key="1">
    <source>
        <dbReference type="ARBA" id="ARBA00001962"/>
    </source>
</evidence>
<comment type="caution">
    <text evidence="19">The sequence shown here is derived from an EMBL/GenBank/DDBJ whole genome shotgun (WGS) entry which is preliminary data.</text>
</comment>
<comment type="pathway">
    <text evidence="3">Hormone biosynthesis.</text>
</comment>
<dbReference type="Pfam" id="PF00355">
    <property type="entry name" value="Rieske"/>
    <property type="match status" value="1"/>
</dbReference>
<keyword evidence="9" id="KW-0408">Iron</keyword>
<dbReference type="GO" id="GO:0008203">
    <property type="term" value="P:cholesterol metabolic process"/>
    <property type="evidence" value="ECO:0007669"/>
    <property type="project" value="InterPro"/>
</dbReference>
<evidence type="ECO:0000256" key="9">
    <source>
        <dbReference type="ARBA" id="ARBA00023004"/>
    </source>
</evidence>
<dbReference type="AlphaFoldDB" id="A0A103ZZJ2"/>
<dbReference type="InterPro" id="IPR045605">
    <property type="entry name" value="KshA-like_C"/>
</dbReference>
<comment type="catalytic activity">
    <reaction evidence="15">
        <text>cholesterol + NADH + O2 + H(+) = 7-dehydrocholesterol + NAD(+) + 2 H2O</text>
        <dbReference type="Rhea" id="RHEA:51644"/>
        <dbReference type="ChEBI" id="CHEBI:15377"/>
        <dbReference type="ChEBI" id="CHEBI:15378"/>
        <dbReference type="ChEBI" id="CHEBI:15379"/>
        <dbReference type="ChEBI" id="CHEBI:16113"/>
        <dbReference type="ChEBI" id="CHEBI:17759"/>
        <dbReference type="ChEBI" id="CHEBI:57540"/>
        <dbReference type="ChEBI" id="CHEBI:57945"/>
        <dbReference type="EC" id="1.14.19.21"/>
    </reaction>
    <physiologicalReaction direction="left-to-right" evidence="15">
        <dbReference type="Rhea" id="RHEA:51645"/>
    </physiologicalReaction>
</comment>
<dbReference type="PANTHER" id="PTHR21266">
    <property type="entry name" value="IRON-SULFUR DOMAIN CONTAINING PROTEIN"/>
    <property type="match status" value="1"/>
</dbReference>
<evidence type="ECO:0000256" key="14">
    <source>
        <dbReference type="ARBA" id="ARBA00026095"/>
    </source>
</evidence>
<dbReference type="Proteomes" id="UP000069001">
    <property type="component" value="Unassembled WGS sequence"/>
</dbReference>
<keyword evidence="8" id="KW-0560">Oxidoreductase</keyword>
<comment type="subcellular location">
    <subcellularLocation>
        <location evidence="2">Membrane</location>
    </subcellularLocation>
</comment>
<protein>
    <recommendedName>
        <fullName evidence="14">cholesterol 7-desaturase</fullName>
        <ecNumber evidence="14">1.14.19.21</ecNumber>
    </recommendedName>
</protein>
<keyword evidence="7" id="KW-1133">Transmembrane helix</keyword>
<proteinExistence type="inferred from homology"/>
<dbReference type="GO" id="GO:0170056">
    <property type="term" value="F:cholesterol 7-desaturase [NAD(P)H] activity"/>
    <property type="evidence" value="ECO:0007669"/>
    <property type="project" value="UniProtKB-EC"/>
</dbReference>
<evidence type="ECO:0000256" key="16">
    <source>
        <dbReference type="ARBA" id="ARBA00049548"/>
    </source>
</evidence>
<evidence type="ECO:0000256" key="12">
    <source>
        <dbReference type="ARBA" id="ARBA00025712"/>
    </source>
</evidence>
<comment type="similarity">
    <text evidence="13">Belongs to the cholesterol 7-desaturase family.</text>
</comment>
<evidence type="ECO:0000313" key="19">
    <source>
        <dbReference type="EMBL" id="KVK88971.1"/>
    </source>
</evidence>
<evidence type="ECO:0000256" key="11">
    <source>
        <dbReference type="ARBA" id="ARBA00023136"/>
    </source>
</evidence>
<comment type="catalytic activity">
    <reaction evidence="16">
        <text>cholesterol + NADPH + O2 + H(+) = 7-dehydrocholesterol + NADP(+) + 2 H2O</text>
        <dbReference type="Rhea" id="RHEA:45024"/>
        <dbReference type="ChEBI" id="CHEBI:15377"/>
        <dbReference type="ChEBI" id="CHEBI:15378"/>
        <dbReference type="ChEBI" id="CHEBI:15379"/>
        <dbReference type="ChEBI" id="CHEBI:16113"/>
        <dbReference type="ChEBI" id="CHEBI:17759"/>
        <dbReference type="ChEBI" id="CHEBI:57783"/>
        <dbReference type="ChEBI" id="CHEBI:58349"/>
        <dbReference type="EC" id="1.14.19.21"/>
    </reaction>
    <physiologicalReaction direction="left-to-right" evidence="16">
        <dbReference type="Rhea" id="RHEA:45025"/>
    </physiologicalReaction>
</comment>
<comment type="cofactor">
    <cofactor evidence="1">
        <name>Fe cation</name>
        <dbReference type="ChEBI" id="CHEBI:24875"/>
    </cofactor>
</comment>
<sequence>MIVMPEPVIEGPRPLPYPNGWFALCFSDELKRESVRTAPFMGGDLVLYRTAAGIAHAVTPYCPHLGAHLGHGGKVDGEDLVCPFHGLAYGPDGACVRTPFGSTPPRATLDKWLVQERSGAIFVWRDHLGRAPDWEMPDFDTTGFSPARGSCYELGGYAHDMVENSSDVRHFPHLHGFTDVAMRHEVDRHHLTIDLTARWKGVDVHLRMTSHGLGHVHGETDVPRFGAKVITRSYATPTAPLKWTLRWTDVMRVARIDALPPFLRQPLYALLAGIAHHWFVRVVRADFPIWSNRRYLARPMLTAEENATAALRRWMMQFYPEQPAPRNGGPILNPARPSTQRRQS</sequence>
<dbReference type="InterPro" id="IPR050584">
    <property type="entry name" value="Cholesterol_7-desaturase"/>
</dbReference>
<dbReference type="PANTHER" id="PTHR21266:SF32">
    <property type="entry name" value="CHOLESTEROL 7-DESATURASE NVD"/>
    <property type="match status" value="1"/>
</dbReference>
<dbReference type="InterPro" id="IPR036922">
    <property type="entry name" value="Rieske_2Fe-2S_sf"/>
</dbReference>
<dbReference type="Pfam" id="PF19298">
    <property type="entry name" value="KshA_C"/>
    <property type="match status" value="1"/>
</dbReference>
<dbReference type="EMBL" id="LOYH01000008">
    <property type="protein sequence ID" value="KVK88971.1"/>
    <property type="molecule type" value="Genomic_DNA"/>
</dbReference>
<reference evidence="19 20" key="1">
    <citation type="submission" date="2015-11" db="EMBL/GenBank/DDBJ databases">
        <title>Expanding the genomic diversity of Burkholderia species for the development of highly accurate diagnostics.</title>
        <authorList>
            <person name="Sahl J."/>
            <person name="Keim P."/>
            <person name="Wagner D."/>
        </authorList>
    </citation>
    <scope>NUCLEOTIDE SEQUENCE [LARGE SCALE GENOMIC DNA]</scope>
    <source>
        <strain evidence="19 20">MSMB1302</strain>
    </source>
</reference>
<evidence type="ECO:0000259" key="18">
    <source>
        <dbReference type="PROSITE" id="PS51296"/>
    </source>
</evidence>
<feature type="region of interest" description="Disordered" evidence="17">
    <location>
        <begin position="321"/>
        <end position="344"/>
    </location>
</feature>
<evidence type="ECO:0000313" key="20">
    <source>
        <dbReference type="Proteomes" id="UP000069001"/>
    </source>
</evidence>
<dbReference type="Gene3D" id="3.90.380.10">
    <property type="entry name" value="Naphthalene 1,2-dioxygenase Alpha Subunit, Chain A, domain 1"/>
    <property type="match status" value="1"/>
</dbReference>
<keyword evidence="5" id="KW-0001">2Fe-2S</keyword>
<comment type="pathway">
    <text evidence="12">Steroid hormone biosynthesis; dafachronic acid biosynthesis.</text>
</comment>
<evidence type="ECO:0000256" key="13">
    <source>
        <dbReference type="ARBA" id="ARBA00025729"/>
    </source>
</evidence>
<keyword evidence="10" id="KW-0411">Iron-sulfur</keyword>
<evidence type="ECO:0000256" key="17">
    <source>
        <dbReference type="SAM" id="MobiDB-lite"/>
    </source>
</evidence>
<evidence type="ECO:0000256" key="6">
    <source>
        <dbReference type="ARBA" id="ARBA00022723"/>
    </source>
</evidence>
<evidence type="ECO:0000256" key="3">
    <source>
        <dbReference type="ARBA" id="ARBA00004972"/>
    </source>
</evidence>
<dbReference type="GO" id="GO:0005737">
    <property type="term" value="C:cytoplasm"/>
    <property type="evidence" value="ECO:0007669"/>
    <property type="project" value="TreeGrafter"/>
</dbReference>
<dbReference type="InterPro" id="IPR017941">
    <property type="entry name" value="Rieske_2Fe-2S"/>
</dbReference>
<keyword evidence="11" id="KW-0472">Membrane</keyword>
<gene>
    <name evidence="19" type="ORF">WS90_37250</name>
</gene>
<evidence type="ECO:0000256" key="8">
    <source>
        <dbReference type="ARBA" id="ARBA00023002"/>
    </source>
</evidence>
<evidence type="ECO:0000256" key="10">
    <source>
        <dbReference type="ARBA" id="ARBA00023014"/>
    </source>
</evidence>
<keyword evidence="6" id="KW-0479">Metal-binding</keyword>
<evidence type="ECO:0000256" key="2">
    <source>
        <dbReference type="ARBA" id="ARBA00004370"/>
    </source>
</evidence>
<dbReference type="Gene3D" id="2.102.10.10">
    <property type="entry name" value="Rieske [2Fe-2S] iron-sulphur domain"/>
    <property type="match status" value="1"/>
</dbReference>
<evidence type="ECO:0000256" key="4">
    <source>
        <dbReference type="ARBA" id="ARBA00022692"/>
    </source>
</evidence>
<accession>A0A103ZZJ2</accession>
<evidence type="ECO:0000256" key="15">
    <source>
        <dbReference type="ARBA" id="ARBA00047853"/>
    </source>
</evidence>
<dbReference type="SUPFAM" id="SSF50022">
    <property type="entry name" value="ISP domain"/>
    <property type="match status" value="1"/>
</dbReference>
<evidence type="ECO:0000256" key="7">
    <source>
        <dbReference type="ARBA" id="ARBA00022989"/>
    </source>
</evidence>
<dbReference type="EC" id="1.14.19.21" evidence="14"/>
<keyword evidence="4" id="KW-0812">Transmembrane</keyword>
<evidence type="ECO:0000256" key="5">
    <source>
        <dbReference type="ARBA" id="ARBA00022714"/>
    </source>
</evidence>
<dbReference type="GO" id="GO:0046872">
    <property type="term" value="F:metal ion binding"/>
    <property type="evidence" value="ECO:0007669"/>
    <property type="project" value="UniProtKB-KW"/>
</dbReference>
<feature type="domain" description="Rieske" evidence="18">
    <location>
        <begin position="21"/>
        <end position="123"/>
    </location>
</feature>
<name>A0A103ZZJ2_BURCE</name>